<name>A0A0F3RQD1_ORITS</name>
<sequence length="123" mass="13681">MTDKINDSNNFNNIHNSKTDIENSKANSLNHNVAVKLINSDIGDIADSTVLLSDHNSLRADNTLKESINQLISDWKNSKVELHDPLIIADHKEAENINQNIRNYMKENGALKGPEYSILISGA</sequence>
<reference evidence="1 2" key="1">
    <citation type="submission" date="2015-01" db="EMBL/GenBank/DDBJ databases">
        <title>Genome Sequencing of Rickettsiales.</title>
        <authorList>
            <person name="Daugherty S.C."/>
            <person name="Su Q."/>
            <person name="Abolude K."/>
            <person name="Beier-Sexton M."/>
            <person name="Carlyon J.A."/>
            <person name="Carter R."/>
            <person name="Day N.P."/>
            <person name="Dumler S.J."/>
            <person name="Dyachenko V."/>
            <person name="Godinez A."/>
            <person name="Kurtti T.J."/>
            <person name="Lichay M."/>
            <person name="Mullins K.E."/>
            <person name="Ott S."/>
            <person name="Pappas-Brown V."/>
            <person name="Paris D.H."/>
            <person name="Patel P."/>
            <person name="Richards A.L."/>
            <person name="Sadzewicz L."/>
            <person name="Sears K."/>
            <person name="Seidman D."/>
            <person name="Sengamalay N."/>
            <person name="Stenos J."/>
            <person name="Tallon L.J."/>
            <person name="Vincent G."/>
            <person name="Fraser C.M."/>
            <person name="Munderloh U."/>
            <person name="Dunning-Hotopp J.C."/>
        </authorList>
    </citation>
    <scope>NUCLEOTIDE SEQUENCE [LARGE SCALE GENOMIC DNA]</scope>
    <source>
        <strain evidence="1 2">UT144</strain>
    </source>
</reference>
<evidence type="ECO:0000313" key="1">
    <source>
        <dbReference type="EMBL" id="KJW07334.1"/>
    </source>
</evidence>
<dbReference type="PATRIC" id="fig|1441384.3.peg.1493"/>
<evidence type="ECO:0000313" key="2">
    <source>
        <dbReference type="Proteomes" id="UP000033580"/>
    </source>
</evidence>
<proteinExistence type="predicted"/>
<gene>
    <name evidence="1" type="ORF">OTUT144_0609</name>
</gene>
<comment type="caution">
    <text evidence="1">The sequence shown here is derived from an EMBL/GenBank/DDBJ whole genome shotgun (WGS) entry which is preliminary data.</text>
</comment>
<dbReference type="EMBL" id="LAOR01000032">
    <property type="protein sequence ID" value="KJW07334.1"/>
    <property type="molecule type" value="Genomic_DNA"/>
</dbReference>
<dbReference type="Proteomes" id="UP000033580">
    <property type="component" value="Unassembled WGS sequence"/>
</dbReference>
<protein>
    <submittedName>
        <fullName evidence="1">Putative conjugative transfer protein TraI</fullName>
    </submittedName>
</protein>
<accession>A0A0F3RQD1</accession>
<organism evidence="1 2">
    <name type="scientific">Orientia tsutsugamushi str. UT144</name>
    <dbReference type="NCBI Taxonomy" id="1441384"/>
    <lineage>
        <taxon>Bacteria</taxon>
        <taxon>Pseudomonadati</taxon>
        <taxon>Pseudomonadota</taxon>
        <taxon>Alphaproteobacteria</taxon>
        <taxon>Rickettsiales</taxon>
        <taxon>Rickettsiaceae</taxon>
        <taxon>Rickettsieae</taxon>
        <taxon>Orientia</taxon>
    </lineage>
</organism>
<dbReference type="AlphaFoldDB" id="A0A0F3RQD1"/>